<keyword evidence="2" id="KW-1185">Reference proteome</keyword>
<evidence type="ECO:0008006" key="3">
    <source>
        <dbReference type="Google" id="ProtNLM"/>
    </source>
</evidence>
<dbReference type="EMBL" id="FNUS01000001">
    <property type="protein sequence ID" value="SEF44918.1"/>
    <property type="molecule type" value="Genomic_DNA"/>
</dbReference>
<proteinExistence type="predicted"/>
<dbReference type="PROSITE" id="PS51257">
    <property type="entry name" value="PROKAR_LIPOPROTEIN"/>
    <property type="match status" value="1"/>
</dbReference>
<sequence>MKKIIFYLSFLFLGCFVISCDRTEPAIGKWEDNIKLSDKTATLSSGSNSIIISTQSTNWWLDSISLNGKIIDLQNIDRFSKNFLFSHSDFTVERKEDGKKIIISMNQNTANVERILVVRVEQGDYFDSVKVTQAKQ</sequence>
<dbReference type="RefSeq" id="WP_103912106.1">
    <property type="nucleotide sequence ID" value="NZ_FNUS01000001.1"/>
</dbReference>
<accession>A0A1H5S4V1</accession>
<evidence type="ECO:0000313" key="1">
    <source>
        <dbReference type="EMBL" id="SEF44918.1"/>
    </source>
</evidence>
<evidence type="ECO:0000313" key="2">
    <source>
        <dbReference type="Proteomes" id="UP000236738"/>
    </source>
</evidence>
<dbReference type="AlphaFoldDB" id="A0A1H5S4V1"/>
<gene>
    <name evidence="1" type="ORF">SAMN05421847_0030</name>
</gene>
<dbReference type="Proteomes" id="UP000236738">
    <property type="component" value="Unassembled WGS sequence"/>
</dbReference>
<dbReference type="OrthoDB" id="1351904at2"/>
<protein>
    <recommendedName>
        <fullName evidence="3">BACON domain-containing protein</fullName>
    </recommendedName>
</protein>
<reference evidence="2" key="1">
    <citation type="submission" date="2016-10" db="EMBL/GenBank/DDBJ databases">
        <authorList>
            <person name="Varghese N."/>
            <person name="Submissions S."/>
        </authorList>
    </citation>
    <scope>NUCLEOTIDE SEQUENCE [LARGE SCALE GENOMIC DNA]</scope>
    <source>
        <strain evidence="2">DSM 21580</strain>
    </source>
</reference>
<name>A0A1H5S4V1_9FLAO</name>
<organism evidence="1 2">
    <name type="scientific">Halpernia humi</name>
    <dbReference type="NCBI Taxonomy" id="493375"/>
    <lineage>
        <taxon>Bacteria</taxon>
        <taxon>Pseudomonadati</taxon>
        <taxon>Bacteroidota</taxon>
        <taxon>Flavobacteriia</taxon>
        <taxon>Flavobacteriales</taxon>
        <taxon>Weeksellaceae</taxon>
        <taxon>Chryseobacterium group</taxon>
        <taxon>Halpernia</taxon>
    </lineage>
</organism>